<evidence type="ECO:0000313" key="3">
    <source>
        <dbReference type="Proteomes" id="UP001200642"/>
    </source>
</evidence>
<protein>
    <submittedName>
        <fullName evidence="2">Uncharacterized protein</fullName>
    </submittedName>
</protein>
<gene>
    <name evidence="2" type="ORF">K8352_16660</name>
</gene>
<organism evidence="2 3">
    <name type="scientific">Cerina litoralis</name>
    <dbReference type="NCBI Taxonomy" id="2874477"/>
    <lineage>
        <taxon>Bacteria</taxon>
        <taxon>Pseudomonadati</taxon>
        <taxon>Bacteroidota</taxon>
        <taxon>Flavobacteriia</taxon>
        <taxon>Flavobacteriales</taxon>
        <taxon>Flavobacteriaceae</taxon>
        <taxon>Cerina</taxon>
    </lineage>
</organism>
<evidence type="ECO:0000256" key="1">
    <source>
        <dbReference type="SAM" id="Phobius"/>
    </source>
</evidence>
<keyword evidence="1" id="KW-1133">Transmembrane helix</keyword>
<reference evidence="2" key="1">
    <citation type="submission" date="2023-02" db="EMBL/GenBank/DDBJ databases">
        <title>Genome of Flavobacteriaceae gen. nov. sp. strain F89.</title>
        <authorList>
            <person name="Wang Y."/>
        </authorList>
    </citation>
    <scope>NUCLEOTIDE SEQUENCE</scope>
    <source>
        <strain evidence="2">F89</strain>
    </source>
</reference>
<name>A0AAE3EWI6_9FLAO</name>
<comment type="caution">
    <text evidence="2">The sequence shown here is derived from an EMBL/GenBank/DDBJ whole genome shotgun (WGS) entry which is preliminary data.</text>
</comment>
<dbReference type="RefSeq" id="WP_317903533.1">
    <property type="nucleotide sequence ID" value="NZ_JAIRBC010000031.1"/>
</dbReference>
<proteinExistence type="predicted"/>
<keyword evidence="1" id="KW-0812">Transmembrane</keyword>
<dbReference type="AlphaFoldDB" id="A0AAE3EWI6"/>
<keyword evidence="1" id="KW-0472">Membrane</keyword>
<sequence>MRKFLEYAVHKLVLKNNKTLLFFFPLLSLLILILIAVNIDPDSFNSPIGLKYLIPLLFLVIVICVWLALKMFWTIKEDKRDFTLIKFQTCSPSAFKLHNEKEQRSFYEISLKLIINDDLTYPHYESGKVTYSENQSYLIKELLKADFKNRILAELDFARFKYEIERHVESKWIREIFNYRYAFQTGIQIVLTMLEPKRMTASIDEVKDALLININLNENGVSLDKRGLKDAIHIINKINLEGTIAKERILISKTFRQSDLVKILEVFTINYLPKINARDFITSCTGYSKVFSENHYLPVATDTSNPSVLIKEELKDFIAVLKYLRERNVFINSKSNSDRKLSRILEKYFSELPVLGFESMRTSFSTKSGDELPKEIRVRINTFLDRFPQPKISS</sequence>
<dbReference type="EMBL" id="JAIRBC010000031">
    <property type="protein sequence ID" value="MCG2462395.1"/>
    <property type="molecule type" value="Genomic_DNA"/>
</dbReference>
<feature type="transmembrane region" description="Helical" evidence="1">
    <location>
        <begin position="52"/>
        <end position="73"/>
    </location>
</feature>
<accession>A0AAE3EWI6</accession>
<keyword evidence="3" id="KW-1185">Reference proteome</keyword>
<dbReference type="Proteomes" id="UP001200642">
    <property type="component" value="Unassembled WGS sequence"/>
</dbReference>
<feature type="transmembrane region" description="Helical" evidence="1">
    <location>
        <begin position="20"/>
        <end position="40"/>
    </location>
</feature>
<evidence type="ECO:0000313" key="2">
    <source>
        <dbReference type="EMBL" id="MCG2462395.1"/>
    </source>
</evidence>